<dbReference type="PROSITE" id="PS00108">
    <property type="entry name" value="PROTEIN_KINASE_ST"/>
    <property type="match status" value="1"/>
</dbReference>
<feature type="domain" description="Protein kinase" evidence="8">
    <location>
        <begin position="18"/>
        <end position="284"/>
    </location>
</feature>
<dbReference type="PROSITE" id="PS00107">
    <property type="entry name" value="PROTEIN_KINASE_ATP"/>
    <property type="match status" value="1"/>
</dbReference>
<feature type="compositionally biased region" description="Basic residues" evidence="6">
    <location>
        <begin position="403"/>
        <end position="413"/>
    </location>
</feature>
<keyword evidence="3 9" id="KW-0418">Kinase</keyword>
<feature type="region of interest" description="Disordered" evidence="6">
    <location>
        <begin position="397"/>
        <end position="472"/>
    </location>
</feature>
<dbReference type="AlphaFoldDB" id="A0A5B8XJH2"/>
<keyword evidence="7" id="KW-0812">Transmembrane</keyword>
<dbReference type="InterPro" id="IPR011009">
    <property type="entry name" value="Kinase-like_dom_sf"/>
</dbReference>
<dbReference type="InterPro" id="IPR008271">
    <property type="entry name" value="Ser/Thr_kinase_AS"/>
</dbReference>
<evidence type="ECO:0000256" key="4">
    <source>
        <dbReference type="ARBA" id="ARBA00022840"/>
    </source>
</evidence>
<proteinExistence type="predicted"/>
<evidence type="ECO:0000313" key="9">
    <source>
        <dbReference type="EMBL" id="QED25705.1"/>
    </source>
</evidence>
<dbReference type="Gene3D" id="1.10.510.10">
    <property type="entry name" value="Transferase(Phosphotransferase) domain 1"/>
    <property type="match status" value="1"/>
</dbReference>
<keyword evidence="7" id="KW-0472">Membrane</keyword>
<accession>A0A5B8XJH2</accession>
<dbReference type="CDD" id="cd14014">
    <property type="entry name" value="STKc_PknB_like"/>
    <property type="match status" value="1"/>
</dbReference>
<dbReference type="PROSITE" id="PS50011">
    <property type="entry name" value="PROTEIN_KINASE_DOM"/>
    <property type="match status" value="1"/>
</dbReference>
<dbReference type="EMBL" id="CP042467">
    <property type="protein sequence ID" value="QED25705.1"/>
    <property type="molecule type" value="Genomic_DNA"/>
</dbReference>
<feature type="binding site" evidence="5">
    <location>
        <position position="47"/>
    </location>
    <ligand>
        <name>ATP</name>
        <dbReference type="ChEBI" id="CHEBI:30616"/>
    </ligand>
</feature>
<keyword evidence="10" id="KW-1185">Reference proteome</keyword>
<dbReference type="RefSeq" id="WP_146956519.1">
    <property type="nucleotide sequence ID" value="NZ_CP042467.1"/>
</dbReference>
<keyword evidence="2 5" id="KW-0547">Nucleotide-binding</keyword>
<evidence type="ECO:0000256" key="7">
    <source>
        <dbReference type="SAM" id="Phobius"/>
    </source>
</evidence>
<reference evidence="9 10" key="1">
    <citation type="submission" date="2019-08" db="EMBL/GenBank/DDBJ databases">
        <authorList>
            <person name="Liang Q."/>
        </authorList>
    </citation>
    <scope>NUCLEOTIDE SEQUENCE [LARGE SCALE GENOMIC DNA]</scope>
    <source>
        <strain evidence="9 10">V1718</strain>
    </source>
</reference>
<evidence type="ECO:0000313" key="10">
    <source>
        <dbReference type="Proteomes" id="UP000321595"/>
    </source>
</evidence>
<keyword evidence="4 5" id="KW-0067">ATP-binding</keyword>
<dbReference type="GO" id="GO:0005524">
    <property type="term" value="F:ATP binding"/>
    <property type="evidence" value="ECO:0007669"/>
    <property type="project" value="UniProtKB-UniRule"/>
</dbReference>
<dbReference type="Gene3D" id="3.30.200.20">
    <property type="entry name" value="Phosphorylase Kinase, domain 1"/>
    <property type="match status" value="1"/>
</dbReference>
<feature type="compositionally biased region" description="Basic and acidic residues" evidence="6">
    <location>
        <begin position="414"/>
        <end position="472"/>
    </location>
</feature>
<dbReference type="SMART" id="SM00220">
    <property type="entry name" value="S_TKc"/>
    <property type="match status" value="1"/>
</dbReference>
<dbReference type="PANTHER" id="PTHR43289">
    <property type="entry name" value="MITOGEN-ACTIVATED PROTEIN KINASE KINASE KINASE 20-RELATED"/>
    <property type="match status" value="1"/>
</dbReference>
<dbReference type="KEGG" id="bbae:FRD01_00180"/>
<organism evidence="9 10">
    <name type="scientific">Microvenator marinus</name>
    <dbReference type="NCBI Taxonomy" id="2600177"/>
    <lineage>
        <taxon>Bacteria</taxon>
        <taxon>Deltaproteobacteria</taxon>
        <taxon>Bradymonadales</taxon>
        <taxon>Microvenatoraceae</taxon>
        <taxon>Microvenator</taxon>
    </lineage>
</organism>
<dbReference type="SUPFAM" id="SSF56112">
    <property type="entry name" value="Protein kinase-like (PK-like)"/>
    <property type="match status" value="1"/>
</dbReference>
<evidence type="ECO:0000256" key="2">
    <source>
        <dbReference type="ARBA" id="ARBA00022741"/>
    </source>
</evidence>
<dbReference type="GO" id="GO:0004674">
    <property type="term" value="F:protein serine/threonine kinase activity"/>
    <property type="evidence" value="ECO:0007669"/>
    <property type="project" value="TreeGrafter"/>
</dbReference>
<name>A0A5B8XJH2_9DELT</name>
<evidence type="ECO:0000256" key="6">
    <source>
        <dbReference type="SAM" id="MobiDB-lite"/>
    </source>
</evidence>
<sequence>MSESDQNLLEGQVIDGRWRIEKKIGEGGMGSVFLGRQVNIDRPVAIKTLRREIGSSEEFVKRFELEARAAGRISNPHCVTIFESGKSEELGGLLYLVMEYLNGESLGSRIERGRMNPRDAIKVGIEIAAGLAAAHDEGIVHRDLKPDNVFLVSTPGGEFHAKVLDFGIAKAMGEDAKLTQSGVIIGTPYYMSPEQCTAQEVDERTDLYALGTILYEMLSGRTPFISPTPIAVLVEVVNKTPPTLIELGVPISPALNDFVMRLLSKDPDDRPSSAMEVKRTLESLNERSGVAAEALAETLVGSTPNANLPTRVERKPKKNHWLVAALVGVISMGLLVAVVWSQMSSDPQPDSTEPAPELVVREDAQTIDPASFFEASASVGNAMVVAQAEHLELARETLERSKSRPKRAVAPKKSKAEPKPAVESPKSEPPARVEKVEPAEKPISKIEKYRREQAERLKREGEKAKETIQKDVRDKIRERMRDFKY</sequence>
<feature type="transmembrane region" description="Helical" evidence="7">
    <location>
        <begin position="321"/>
        <end position="340"/>
    </location>
</feature>
<evidence type="ECO:0000256" key="5">
    <source>
        <dbReference type="PROSITE-ProRule" id="PRU10141"/>
    </source>
</evidence>
<dbReference type="Pfam" id="PF00069">
    <property type="entry name" value="Pkinase"/>
    <property type="match status" value="1"/>
</dbReference>
<evidence type="ECO:0000256" key="3">
    <source>
        <dbReference type="ARBA" id="ARBA00022777"/>
    </source>
</evidence>
<dbReference type="InterPro" id="IPR017441">
    <property type="entry name" value="Protein_kinase_ATP_BS"/>
</dbReference>
<dbReference type="InterPro" id="IPR000719">
    <property type="entry name" value="Prot_kinase_dom"/>
</dbReference>
<keyword evidence="7" id="KW-1133">Transmembrane helix</keyword>
<keyword evidence="1" id="KW-0808">Transferase</keyword>
<dbReference type="OrthoDB" id="9801841at2"/>
<evidence type="ECO:0000256" key="1">
    <source>
        <dbReference type="ARBA" id="ARBA00022679"/>
    </source>
</evidence>
<dbReference type="PANTHER" id="PTHR43289:SF34">
    <property type="entry name" value="SERINE_THREONINE-PROTEIN KINASE YBDM-RELATED"/>
    <property type="match status" value="1"/>
</dbReference>
<evidence type="ECO:0000259" key="8">
    <source>
        <dbReference type="PROSITE" id="PS50011"/>
    </source>
</evidence>
<dbReference type="Proteomes" id="UP000321595">
    <property type="component" value="Chromosome"/>
</dbReference>
<gene>
    <name evidence="9" type="ORF">FRD01_00180</name>
</gene>
<protein>
    <submittedName>
        <fullName evidence="9">Protein kinase</fullName>
    </submittedName>
</protein>